<evidence type="ECO:0000313" key="2">
    <source>
        <dbReference type="EMBL" id="CAI5767724.1"/>
    </source>
</evidence>
<dbReference type="Proteomes" id="UP001178461">
    <property type="component" value="Chromosome 2"/>
</dbReference>
<reference evidence="2" key="1">
    <citation type="submission" date="2022-12" db="EMBL/GenBank/DDBJ databases">
        <authorList>
            <person name="Alioto T."/>
            <person name="Alioto T."/>
            <person name="Gomez Garrido J."/>
        </authorList>
    </citation>
    <scope>NUCLEOTIDE SEQUENCE</scope>
</reference>
<feature type="compositionally biased region" description="Basic and acidic residues" evidence="1">
    <location>
        <begin position="109"/>
        <end position="133"/>
    </location>
</feature>
<organism evidence="2 3">
    <name type="scientific">Podarcis lilfordi</name>
    <name type="common">Lilford's wall lizard</name>
    <dbReference type="NCBI Taxonomy" id="74358"/>
    <lineage>
        <taxon>Eukaryota</taxon>
        <taxon>Metazoa</taxon>
        <taxon>Chordata</taxon>
        <taxon>Craniata</taxon>
        <taxon>Vertebrata</taxon>
        <taxon>Euteleostomi</taxon>
        <taxon>Lepidosauria</taxon>
        <taxon>Squamata</taxon>
        <taxon>Bifurcata</taxon>
        <taxon>Unidentata</taxon>
        <taxon>Episquamata</taxon>
        <taxon>Laterata</taxon>
        <taxon>Lacertibaenia</taxon>
        <taxon>Lacertidae</taxon>
        <taxon>Podarcis</taxon>
    </lineage>
</organism>
<protein>
    <submittedName>
        <fullName evidence="2">Uncharacterized protein</fullName>
    </submittedName>
</protein>
<evidence type="ECO:0000256" key="1">
    <source>
        <dbReference type="SAM" id="MobiDB-lite"/>
    </source>
</evidence>
<name>A0AA35NXS6_9SAUR</name>
<dbReference type="EMBL" id="OX395127">
    <property type="protein sequence ID" value="CAI5767724.1"/>
    <property type="molecule type" value="Genomic_DNA"/>
</dbReference>
<accession>A0AA35NXS6</accession>
<feature type="region of interest" description="Disordered" evidence="1">
    <location>
        <begin position="1"/>
        <end position="49"/>
    </location>
</feature>
<keyword evidence="3" id="KW-1185">Reference proteome</keyword>
<dbReference type="AlphaFoldDB" id="A0AA35NXS6"/>
<sequence length="163" mass="17692">MLLPVTTPLPHGDPQTRAAQPIDGCASASDGSDRARRRGGGGGEALISPPHLRCAEALLRSWMPGPRSKAPPRSPAFFHPSPLRDRCLEDRRLCRALARRFPSASSRHRSADGAGERDPPTSGREKGKGIAEKRKPRLVPFDRFESLSPFAEAVRVMGLQEGL</sequence>
<proteinExistence type="predicted"/>
<gene>
    <name evidence="2" type="ORF">PODLI_1B022782</name>
</gene>
<feature type="region of interest" description="Disordered" evidence="1">
    <location>
        <begin position="99"/>
        <end position="136"/>
    </location>
</feature>
<evidence type="ECO:0000313" key="3">
    <source>
        <dbReference type="Proteomes" id="UP001178461"/>
    </source>
</evidence>